<gene>
    <name evidence="1" type="ORF">L3X38_017981</name>
</gene>
<keyword evidence="2" id="KW-1185">Reference proteome</keyword>
<evidence type="ECO:0000313" key="2">
    <source>
        <dbReference type="Proteomes" id="UP001054821"/>
    </source>
</evidence>
<dbReference type="AlphaFoldDB" id="A0AAD4ZAP0"/>
<accession>A0AAD4ZAP0</accession>
<organism evidence="1 2">
    <name type="scientific">Prunus dulcis</name>
    <name type="common">Almond</name>
    <name type="synonym">Amygdalus dulcis</name>
    <dbReference type="NCBI Taxonomy" id="3755"/>
    <lineage>
        <taxon>Eukaryota</taxon>
        <taxon>Viridiplantae</taxon>
        <taxon>Streptophyta</taxon>
        <taxon>Embryophyta</taxon>
        <taxon>Tracheophyta</taxon>
        <taxon>Spermatophyta</taxon>
        <taxon>Magnoliopsida</taxon>
        <taxon>eudicotyledons</taxon>
        <taxon>Gunneridae</taxon>
        <taxon>Pentapetalae</taxon>
        <taxon>rosids</taxon>
        <taxon>fabids</taxon>
        <taxon>Rosales</taxon>
        <taxon>Rosaceae</taxon>
        <taxon>Amygdaloideae</taxon>
        <taxon>Amygdaleae</taxon>
        <taxon>Prunus</taxon>
    </lineage>
</organism>
<evidence type="ECO:0000313" key="1">
    <source>
        <dbReference type="EMBL" id="KAI5338709.1"/>
    </source>
</evidence>
<protein>
    <submittedName>
        <fullName evidence="1">Uncharacterized protein</fullName>
    </submittedName>
</protein>
<proteinExistence type="predicted"/>
<name>A0AAD4ZAP0_PRUDU</name>
<reference evidence="1 2" key="1">
    <citation type="journal article" date="2022" name="G3 (Bethesda)">
        <title>Whole-genome sequence and methylome profiling of the almond [Prunus dulcis (Mill.) D.A. Webb] cultivar 'Nonpareil'.</title>
        <authorList>
            <person name="D'Amico-Willman K.M."/>
            <person name="Ouma W.Z."/>
            <person name="Meulia T."/>
            <person name="Sideli G.M."/>
            <person name="Gradziel T.M."/>
            <person name="Fresnedo-Ramirez J."/>
        </authorList>
    </citation>
    <scope>NUCLEOTIDE SEQUENCE [LARGE SCALE GENOMIC DNA]</scope>
    <source>
        <strain evidence="1">Clone GOH B32 T37-40</strain>
    </source>
</reference>
<comment type="caution">
    <text evidence="1">The sequence shown here is derived from an EMBL/GenBank/DDBJ whole genome shotgun (WGS) entry which is preliminary data.</text>
</comment>
<sequence>MFGQAGFELIFVDMKVLFGRLQLWGFCFRRNLPLRHVRRDLKESTTVVFNVGIITSITINNTQSNTNLIPIPGSPITIHGHYHKQEI</sequence>
<dbReference type="Proteomes" id="UP001054821">
    <property type="component" value="Chromosome 3"/>
</dbReference>
<dbReference type="EMBL" id="JAJFAZ020000003">
    <property type="protein sequence ID" value="KAI5338709.1"/>
    <property type="molecule type" value="Genomic_DNA"/>
</dbReference>